<evidence type="ECO:0000313" key="4">
    <source>
        <dbReference type="Proteomes" id="UP000199138"/>
    </source>
</evidence>
<accession>A0A1I7HGY3</accession>
<dbReference type="Pfam" id="PF13669">
    <property type="entry name" value="Glyoxalase_4"/>
    <property type="match status" value="1"/>
</dbReference>
<dbReference type="Proteomes" id="UP000199138">
    <property type="component" value="Unassembled WGS sequence"/>
</dbReference>
<dbReference type="PANTHER" id="PTHR43048:SF6">
    <property type="entry name" value="BLR8189 PROTEIN"/>
    <property type="match status" value="1"/>
</dbReference>
<dbReference type="PROSITE" id="PS51257">
    <property type="entry name" value="PROKAR_LIPOPROTEIN"/>
    <property type="match status" value="1"/>
</dbReference>
<dbReference type="AlphaFoldDB" id="A0A1I7HGY3"/>
<gene>
    <name evidence="3" type="ORF">SAMN05216480_10960</name>
</gene>
<dbReference type="InterPro" id="IPR037523">
    <property type="entry name" value="VOC_core"/>
</dbReference>
<dbReference type="SUPFAM" id="SSF54593">
    <property type="entry name" value="Glyoxalase/Bleomycin resistance protein/Dihydroxybiphenyl dioxygenase"/>
    <property type="match status" value="1"/>
</dbReference>
<dbReference type="Gene3D" id="3.10.180.10">
    <property type="entry name" value="2,3-Dihydroxybiphenyl 1,2-Dioxygenase, domain 1"/>
    <property type="match status" value="1"/>
</dbReference>
<dbReference type="GO" id="GO:0046491">
    <property type="term" value="P:L-methylmalonyl-CoA metabolic process"/>
    <property type="evidence" value="ECO:0007669"/>
    <property type="project" value="TreeGrafter"/>
</dbReference>
<evidence type="ECO:0000313" key="3">
    <source>
        <dbReference type="EMBL" id="SFU59985.1"/>
    </source>
</evidence>
<dbReference type="GO" id="GO:0051213">
    <property type="term" value="F:dioxygenase activity"/>
    <property type="evidence" value="ECO:0007669"/>
    <property type="project" value="UniProtKB-KW"/>
</dbReference>
<evidence type="ECO:0000259" key="2">
    <source>
        <dbReference type="PROSITE" id="PS51819"/>
    </source>
</evidence>
<organism evidence="3 4">
    <name type="scientific">Pustulibacterium marinum</name>
    <dbReference type="NCBI Taxonomy" id="1224947"/>
    <lineage>
        <taxon>Bacteria</taxon>
        <taxon>Pseudomonadati</taxon>
        <taxon>Bacteroidota</taxon>
        <taxon>Flavobacteriia</taxon>
        <taxon>Flavobacteriales</taxon>
        <taxon>Flavobacteriaceae</taxon>
        <taxon>Pustulibacterium</taxon>
    </lineage>
</organism>
<dbReference type="GO" id="GO:0046872">
    <property type="term" value="F:metal ion binding"/>
    <property type="evidence" value="ECO:0007669"/>
    <property type="project" value="UniProtKB-KW"/>
</dbReference>
<dbReference type="GO" id="GO:0004493">
    <property type="term" value="F:methylmalonyl-CoA epimerase activity"/>
    <property type="evidence" value="ECO:0007669"/>
    <property type="project" value="TreeGrafter"/>
</dbReference>
<dbReference type="STRING" id="1224947.SAMN05216480_10960"/>
<name>A0A1I7HGY3_9FLAO</name>
<keyword evidence="3" id="KW-0223">Dioxygenase</keyword>
<feature type="domain" description="VOC" evidence="2">
    <location>
        <begin position="44"/>
        <end position="192"/>
    </location>
</feature>
<sequence>MKFITQNIIALAVSGLLLVSCNNGSQKEENNKKEGMNIENNFRGIDHVGMTVPDVNAASAFFEKALNAKTLYDVLPQRDKPFSGAETEKQLGIPKDSKIIHMRLVQIGNGPTIELFQFADAPQQKTAGLNDYGLQHMAVYVDDIDAACKQFTSAGGELLSPPHGLANVEDGPRNKGVYGRAPWGTLIELITYPDGLKDKSLHRWTPKK</sequence>
<evidence type="ECO:0000256" key="1">
    <source>
        <dbReference type="ARBA" id="ARBA00022723"/>
    </source>
</evidence>
<dbReference type="InterPro" id="IPR051785">
    <property type="entry name" value="MMCE/EMCE_epimerase"/>
</dbReference>
<keyword evidence="3" id="KW-0560">Oxidoreductase</keyword>
<reference evidence="3 4" key="1">
    <citation type="submission" date="2016-10" db="EMBL/GenBank/DDBJ databases">
        <authorList>
            <person name="de Groot N.N."/>
        </authorList>
    </citation>
    <scope>NUCLEOTIDE SEQUENCE [LARGE SCALE GENOMIC DNA]</scope>
    <source>
        <strain evidence="3 4">CGMCC 1.12333</strain>
    </source>
</reference>
<proteinExistence type="predicted"/>
<keyword evidence="1" id="KW-0479">Metal-binding</keyword>
<protein>
    <submittedName>
        <fullName evidence="3">Catechol 2,3-dioxygenase</fullName>
    </submittedName>
</protein>
<dbReference type="EMBL" id="FPBK01000009">
    <property type="protein sequence ID" value="SFU59985.1"/>
    <property type="molecule type" value="Genomic_DNA"/>
</dbReference>
<keyword evidence="4" id="KW-1185">Reference proteome</keyword>
<dbReference type="PROSITE" id="PS51819">
    <property type="entry name" value="VOC"/>
    <property type="match status" value="1"/>
</dbReference>
<dbReference type="PANTHER" id="PTHR43048">
    <property type="entry name" value="METHYLMALONYL-COA EPIMERASE"/>
    <property type="match status" value="1"/>
</dbReference>
<dbReference type="InterPro" id="IPR029068">
    <property type="entry name" value="Glyas_Bleomycin-R_OHBP_Dase"/>
</dbReference>
<dbReference type="RefSeq" id="WP_218157937.1">
    <property type="nucleotide sequence ID" value="NZ_FPBK01000009.1"/>
</dbReference>